<name>A0A084VZU1_ANOSI</name>
<accession>A0A084VZU1</accession>
<sequence length="138" mass="15365">MQVFYNSTAFCIAVDCHGCMNQLTGEFEQQSPLDHAADTTFPAEVAAAKGQSRSADQLARPAALNEWRLLPSHADKIISASFRSGSQNYRTERSCVYLQPRSGSLSLLQYYSTATHCTGTGITHRHTQQNREAKRQRL</sequence>
<keyword evidence="3" id="KW-1185">Reference proteome</keyword>
<gene>
    <name evidence="1" type="ORF">ZHAS_00011289</name>
</gene>
<organism evidence="1">
    <name type="scientific">Anopheles sinensis</name>
    <name type="common">Mosquito</name>
    <dbReference type="NCBI Taxonomy" id="74873"/>
    <lineage>
        <taxon>Eukaryota</taxon>
        <taxon>Metazoa</taxon>
        <taxon>Ecdysozoa</taxon>
        <taxon>Arthropoda</taxon>
        <taxon>Hexapoda</taxon>
        <taxon>Insecta</taxon>
        <taxon>Pterygota</taxon>
        <taxon>Neoptera</taxon>
        <taxon>Endopterygota</taxon>
        <taxon>Diptera</taxon>
        <taxon>Nematocera</taxon>
        <taxon>Culicoidea</taxon>
        <taxon>Culicidae</taxon>
        <taxon>Anophelinae</taxon>
        <taxon>Anopheles</taxon>
    </lineage>
</organism>
<dbReference type="VEuPathDB" id="VectorBase:ASIC011289"/>
<dbReference type="AlphaFoldDB" id="A0A084VZU1"/>
<dbReference type="EnsemblMetazoa" id="ASIC011289-RA">
    <property type="protein sequence ID" value="ASIC011289-PA"/>
    <property type="gene ID" value="ASIC011289"/>
</dbReference>
<dbReference type="EMBL" id="ATLV01018960">
    <property type="status" value="NOT_ANNOTATED_CDS"/>
    <property type="molecule type" value="Genomic_DNA"/>
</dbReference>
<dbReference type="EMBL" id="KE525256">
    <property type="protein sequence ID" value="KFB43485.1"/>
    <property type="molecule type" value="Genomic_DNA"/>
</dbReference>
<protein>
    <submittedName>
        <fullName evidence="1 2">Uncharacterized protein</fullName>
    </submittedName>
</protein>
<reference evidence="1 3" key="1">
    <citation type="journal article" date="2014" name="BMC Genomics">
        <title>Genome sequence of Anopheles sinensis provides insight into genetics basis of mosquito competence for malaria parasites.</title>
        <authorList>
            <person name="Zhou D."/>
            <person name="Zhang D."/>
            <person name="Ding G."/>
            <person name="Shi L."/>
            <person name="Hou Q."/>
            <person name="Ye Y."/>
            <person name="Xu Y."/>
            <person name="Zhou H."/>
            <person name="Xiong C."/>
            <person name="Li S."/>
            <person name="Yu J."/>
            <person name="Hong S."/>
            <person name="Yu X."/>
            <person name="Zou P."/>
            <person name="Chen C."/>
            <person name="Chang X."/>
            <person name="Wang W."/>
            <person name="Lv Y."/>
            <person name="Sun Y."/>
            <person name="Ma L."/>
            <person name="Shen B."/>
            <person name="Zhu C."/>
        </authorList>
    </citation>
    <scope>NUCLEOTIDE SEQUENCE [LARGE SCALE GENOMIC DNA]</scope>
</reference>
<dbReference type="Proteomes" id="UP000030765">
    <property type="component" value="Unassembled WGS sequence"/>
</dbReference>
<proteinExistence type="predicted"/>
<evidence type="ECO:0000313" key="1">
    <source>
        <dbReference type="EMBL" id="KFB43485.1"/>
    </source>
</evidence>
<evidence type="ECO:0000313" key="3">
    <source>
        <dbReference type="Proteomes" id="UP000030765"/>
    </source>
</evidence>
<evidence type="ECO:0000313" key="2">
    <source>
        <dbReference type="EnsemblMetazoa" id="ASIC011289-PA"/>
    </source>
</evidence>
<reference evidence="2" key="2">
    <citation type="submission" date="2020-05" db="UniProtKB">
        <authorList>
            <consortium name="EnsemblMetazoa"/>
        </authorList>
    </citation>
    <scope>IDENTIFICATION</scope>
</reference>